<reference evidence="1 4" key="2">
    <citation type="submission" date="2019-08" db="EMBL/GenBank/DDBJ databases">
        <title>The genome sequence of a newly discovered highly antifungal drug resistant Aspergillus species, Aspergillus tanneri NIH 1004.</title>
        <authorList>
            <person name="Mounaud S."/>
            <person name="Singh I."/>
            <person name="Joardar V."/>
            <person name="Pakala S."/>
            <person name="Pakala S."/>
            <person name="Venepally P."/>
            <person name="Chung J.K."/>
            <person name="Losada L."/>
            <person name="Nierman W.C."/>
        </authorList>
    </citation>
    <scope>NUCLEOTIDE SEQUENCE [LARGE SCALE GENOMIC DNA]</scope>
    <source>
        <strain evidence="1 4">NIH1004</strain>
    </source>
</reference>
<evidence type="ECO:0000313" key="3">
    <source>
        <dbReference type="Proteomes" id="UP000308092"/>
    </source>
</evidence>
<evidence type="ECO:0000313" key="1">
    <source>
        <dbReference type="EMBL" id="KAA8642986.1"/>
    </source>
</evidence>
<dbReference type="EMBL" id="QUQM01000005">
    <property type="protein sequence ID" value="KAA8642986.1"/>
    <property type="molecule type" value="Genomic_DNA"/>
</dbReference>
<dbReference type="Gene3D" id="3.80.10.10">
    <property type="entry name" value="Ribonuclease Inhibitor"/>
    <property type="match status" value="1"/>
</dbReference>
<dbReference type="Proteomes" id="UP000308092">
    <property type="component" value="Unassembled WGS sequence"/>
</dbReference>
<dbReference type="AlphaFoldDB" id="A0A4S3J993"/>
<dbReference type="GeneID" id="54332450"/>
<dbReference type="InterPro" id="IPR032675">
    <property type="entry name" value="LRR_dom_sf"/>
</dbReference>
<evidence type="ECO:0000313" key="4">
    <source>
        <dbReference type="Proteomes" id="UP000324241"/>
    </source>
</evidence>
<dbReference type="VEuPathDB" id="FungiDB:EYZ11_009085"/>
<gene>
    <name evidence="1" type="ORF">ATNIH1004_009748</name>
    <name evidence="2" type="ORF">EYZ11_009085</name>
</gene>
<dbReference type="SUPFAM" id="SSF52047">
    <property type="entry name" value="RNI-like"/>
    <property type="match status" value="1"/>
</dbReference>
<accession>A0A4S3J993</accession>
<sequence>MDAKHSLSQKEGPLSQLSHDCLVAILGQLSLSDALAVSSTCKDLSASAMPFVLRNISLDWTTRPLKKLLQLLRLIFKDPELASYVHHVSLVSAPDAEEWEDTQPEIDWETESESFRDVLDQSMDIVRRAQFADAEDWHLPIYGGNIYCFAGILLSQLPNLKSLRLDYSLVWWDGFPGMIMTQALLFPNGVLSTFKNLEVVDYGGNVPISESEDMYNDEYPDSYPPYNPGQFAGWFCLPALRSLNLWLRDLDELREKKPDLDLSNLETLILPRATISDEDVNFLLSRTANLKNLHLGMAYSYRNELVVGNAPMLAQAMVSVSPTVQNLSLGVEYYPSNLGDRNWDGADDHIKESFHRILHNFSNLQTVEMPLCVLLGWYLDSDNPAQLGPLLPKSLRELCLRDDLRSLYDFEWDEDEEISLLHRFLVDWRKHTPELKQITMRLWDQNHTEFRKEQEEALRAACAEAGLSLSLVVDDLGTGLWSQKVTP</sequence>
<keyword evidence="3" id="KW-1185">Reference proteome</keyword>
<dbReference type="OrthoDB" id="4191831at2759"/>
<dbReference type="Proteomes" id="UP000324241">
    <property type="component" value="Unassembled WGS sequence"/>
</dbReference>
<dbReference type="RefSeq" id="XP_033422348.1">
    <property type="nucleotide sequence ID" value="XM_033574330.1"/>
</dbReference>
<proteinExistence type="predicted"/>
<dbReference type="EMBL" id="SOSA01000413">
    <property type="protein sequence ID" value="THC91455.1"/>
    <property type="molecule type" value="Genomic_DNA"/>
</dbReference>
<reference evidence="2 3" key="1">
    <citation type="submission" date="2019-03" db="EMBL/GenBank/DDBJ databases">
        <title>The genome sequence of a newly discovered highly antifungal drug resistant Aspergillus species, Aspergillus tanneri NIH 1004.</title>
        <authorList>
            <person name="Mounaud S."/>
            <person name="Singh I."/>
            <person name="Joardar V."/>
            <person name="Pakala S."/>
            <person name="Pakala S."/>
            <person name="Venepally P."/>
            <person name="Hoover J."/>
            <person name="Nierman W."/>
            <person name="Chung J."/>
            <person name="Losada L."/>
        </authorList>
    </citation>
    <scope>NUCLEOTIDE SEQUENCE [LARGE SCALE GENOMIC DNA]</scope>
    <source>
        <strain evidence="2 3">NIH1004</strain>
    </source>
</reference>
<organism evidence="2 3">
    <name type="scientific">Aspergillus tanneri</name>
    <dbReference type="NCBI Taxonomy" id="1220188"/>
    <lineage>
        <taxon>Eukaryota</taxon>
        <taxon>Fungi</taxon>
        <taxon>Dikarya</taxon>
        <taxon>Ascomycota</taxon>
        <taxon>Pezizomycotina</taxon>
        <taxon>Eurotiomycetes</taxon>
        <taxon>Eurotiomycetidae</taxon>
        <taxon>Eurotiales</taxon>
        <taxon>Aspergillaceae</taxon>
        <taxon>Aspergillus</taxon>
        <taxon>Aspergillus subgen. Circumdati</taxon>
    </lineage>
</organism>
<name>A0A4S3J993_9EURO</name>
<comment type="caution">
    <text evidence="2">The sequence shown here is derived from an EMBL/GenBank/DDBJ whole genome shotgun (WGS) entry which is preliminary data.</text>
</comment>
<evidence type="ECO:0000313" key="2">
    <source>
        <dbReference type="EMBL" id="THC91455.1"/>
    </source>
</evidence>
<protein>
    <submittedName>
        <fullName evidence="2">Uncharacterized protein</fullName>
    </submittedName>
</protein>